<evidence type="ECO:0000256" key="4">
    <source>
        <dbReference type="ARBA" id="ARBA00022741"/>
    </source>
</evidence>
<dbReference type="OrthoDB" id="9788394at2"/>
<comment type="caution">
    <text evidence="8">Lacks conserved residue(s) required for the propagation of feature annotation.</text>
</comment>
<dbReference type="GO" id="GO:0046872">
    <property type="term" value="F:metal ion binding"/>
    <property type="evidence" value="ECO:0007669"/>
    <property type="project" value="UniProtKB-KW"/>
</dbReference>
<dbReference type="HAMAP" id="MF_00316">
    <property type="entry name" value="MobA"/>
    <property type="match status" value="1"/>
</dbReference>
<comment type="similarity">
    <text evidence="8">Belongs to the MobA family.</text>
</comment>
<dbReference type="Pfam" id="PF12804">
    <property type="entry name" value="NTP_transf_3"/>
    <property type="match status" value="1"/>
</dbReference>
<keyword evidence="7 8" id="KW-0501">Molybdenum cofactor biosynthesis</keyword>
<accession>A0A8G1ZFR4</accession>
<evidence type="ECO:0000256" key="5">
    <source>
        <dbReference type="ARBA" id="ARBA00022842"/>
    </source>
</evidence>
<dbReference type="EMBL" id="SEOO01000016">
    <property type="protein sequence ID" value="RYM10731.1"/>
    <property type="molecule type" value="Genomic_DNA"/>
</dbReference>
<evidence type="ECO:0000256" key="1">
    <source>
        <dbReference type="ARBA" id="ARBA00022490"/>
    </source>
</evidence>
<feature type="domain" description="MobA-like NTP transferase" evidence="9">
    <location>
        <begin position="26"/>
        <end position="168"/>
    </location>
</feature>
<evidence type="ECO:0000256" key="2">
    <source>
        <dbReference type="ARBA" id="ARBA00022679"/>
    </source>
</evidence>
<evidence type="ECO:0000313" key="11">
    <source>
        <dbReference type="Proteomes" id="UP000291572"/>
    </source>
</evidence>
<gene>
    <name evidence="8" type="primary">mobA</name>
    <name evidence="10" type="ORF">EWH12_11355</name>
</gene>
<dbReference type="Gene3D" id="3.90.550.10">
    <property type="entry name" value="Spore Coat Polysaccharide Biosynthesis Protein SpsA, Chain A"/>
    <property type="match status" value="1"/>
</dbReference>
<evidence type="ECO:0000256" key="7">
    <source>
        <dbReference type="ARBA" id="ARBA00023150"/>
    </source>
</evidence>
<feature type="binding site" evidence="8">
    <location>
        <position position="85"/>
    </location>
    <ligand>
        <name>GTP</name>
        <dbReference type="ChEBI" id="CHEBI:37565"/>
    </ligand>
</feature>
<comment type="function">
    <text evidence="8">Transfers a GMP moiety from GTP to Mo-molybdopterin (Mo-MPT) cofactor (Moco or molybdenum cofactor) to form Mo-molybdopterin guanine dinucleotide (Mo-MGD) cofactor.</text>
</comment>
<evidence type="ECO:0000256" key="3">
    <source>
        <dbReference type="ARBA" id="ARBA00022723"/>
    </source>
</evidence>
<reference evidence="10 11" key="1">
    <citation type="submission" date="2019-02" db="EMBL/GenBank/DDBJ databases">
        <authorList>
            <person name="Feng G."/>
        </authorList>
    </citation>
    <scope>NUCLEOTIDE SEQUENCE [LARGE SCALE GENOMIC DNA]</scope>
    <source>
        <strain evidence="10 11">CCTCC AB 2011146</strain>
    </source>
</reference>
<keyword evidence="5 8" id="KW-0460">Magnesium</keyword>
<dbReference type="GO" id="GO:0061603">
    <property type="term" value="F:molybdenum cofactor guanylyltransferase activity"/>
    <property type="evidence" value="ECO:0007669"/>
    <property type="project" value="UniProtKB-EC"/>
</dbReference>
<dbReference type="PANTHER" id="PTHR19136">
    <property type="entry name" value="MOLYBDENUM COFACTOR GUANYLYLTRANSFERASE"/>
    <property type="match status" value="1"/>
</dbReference>
<keyword evidence="6 8" id="KW-0342">GTP-binding</keyword>
<organism evidence="10 11">
    <name type="scientific">Sphingobium cupriresistens</name>
    <dbReference type="NCBI Taxonomy" id="1132417"/>
    <lineage>
        <taxon>Bacteria</taxon>
        <taxon>Pseudomonadati</taxon>
        <taxon>Pseudomonadota</taxon>
        <taxon>Alphaproteobacteria</taxon>
        <taxon>Sphingomonadales</taxon>
        <taxon>Sphingomonadaceae</taxon>
        <taxon>Sphingobium</taxon>
    </lineage>
</organism>
<comment type="subunit">
    <text evidence="8">Monomer.</text>
</comment>
<dbReference type="SUPFAM" id="SSF53448">
    <property type="entry name" value="Nucleotide-diphospho-sugar transferases"/>
    <property type="match status" value="1"/>
</dbReference>
<evidence type="ECO:0000256" key="8">
    <source>
        <dbReference type="HAMAP-Rule" id="MF_00316"/>
    </source>
</evidence>
<dbReference type="GO" id="GO:1902758">
    <property type="term" value="P:bis(molybdopterin guanine dinucleotide)molybdenum biosynthetic process"/>
    <property type="evidence" value="ECO:0007669"/>
    <property type="project" value="TreeGrafter"/>
</dbReference>
<dbReference type="InterPro" id="IPR025877">
    <property type="entry name" value="MobA-like_NTP_Trfase"/>
</dbReference>
<dbReference type="AlphaFoldDB" id="A0A8G1ZFR4"/>
<keyword evidence="1 8" id="KW-0963">Cytoplasm</keyword>
<keyword evidence="10" id="KW-0548">Nucleotidyltransferase</keyword>
<dbReference type="InterPro" id="IPR029044">
    <property type="entry name" value="Nucleotide-diphossugar_trans"/>
</dbReference>
<comment type="subcellular location">
    <subcellularLocation>
        <location evidence="8">Cytoplasm</location>
    </subcellularLocation>
</comment>
<proteinExistence type="inferred from homology"/>
<dbReference type="GO" id="GO:0005737">
    <property type="term" value="C:cytoplasm"/>
    <property type="evidence" value="ECO:0007669"/>
    <property type="project" value="UniProtKB-SubCell"/>
</dbReference>
<keyword evidence="3 8" id="KW-0479">Metal-binding</keyword>
<feature type="binding site" evidence="8">
    <location>
        <position position="40"/>
    </location>
    <ligand>
        <name>GTP</name>
        <dbReference type="ChEBI" id="CHEBI:37565"/>
    </ligand>
</feature>
<dbReference type="Proteomes" id="UP000291572">
    <property type="component" value="Unassembled WGS sequence"/>
</dbReference>
<protein>
    <recommendedName>
        <fullName evidence="8">Molybdenum cofactor guanylyltransferase</fullName>
        <shortName evidence="8">MoCo guanylyltransferase</shortName>
        <ecNumber evidence="8">2.7.7.77</ecNumber>
    </recommendedName>
    <alternativeName>
        <fullName evidence="8">GTP:molybdopterin guanylyltransferase</fullName>
    </alternativeName>
    <alternativeName>
        <fullName evidence="8">Mo-MPT guanylyltransferase</fullName>
    </alternativeName>
    <alternativeName>
        <fullName evidence="8">Molybdopterin guanylyltransferase</fullName>
    </alternativeName>
    <alternativeName>
        <fullName evidence="8">Molybdopterin-guanine dinucleotide synthase</fullName>
        <shortName evidence="8">MGD synthase</shortName>
    </alternativeName>
</protein>
<dbReference type="EC" id="2.7.7.77" evidence="8"/>
<evidence type="ECO:0000313" key="10">
    <source>
        <dbReference type="EMBL" id="RYM10731.1"/>
    </source>
</evidence>
<comment type="catalytic activity">
    <reaction evidence="8">
        <text>Mo-molybdopterin + GTP + H(+) = Mo-molybdopterin guanine dinucleotide + diphosphate</text>
        <dbReference type="Rhea" id="RHEA:34243"/>
        <dbReference type="ChEBI" id="CHEBI:15378"/>
        <dbReference type="ChEBI" id="CHEBI:33019"/>
        <dbReference type="ChEBI" id="CHEBI:37565"/>
        <dbReference type="ChEBI" id="CHEBI:71302"/>
        <dbReference type="ChEBI" id="CHEBI:71310"/>
        <dbReference type="EC" id="2.7.7.77"/>
    </reaction>
</comment>
<comment type="caution">
    <text evidence="10">The sequence shown here is derived from an EMBL/GenBank/DDBJ whole genome shotgun (WGS) entry which is preliminary data.</text>
</comment>
<sequence>MPSRAAATTNPDVPLRMIAPPAPAIVIAAGGEGQRIGGGKPLRLLGGQPLLAHAIANAAAQSDCMAVAVREQGRIDAGGLPLLCDAVPGRGPISALASAFSFAAAQGRPEVLLIGCDQPFLPRDLAARLGAALGANKVAMPVSRGKYQPLAALWRVDEAALADYIAAGGASLWRFAAVQGVVHVAWPETGALDPFANINDPDALAEAETHLSRLARKPAR</sequence>
<comment type="domain">
    <text evidence="8">The N-terminal domain determines nucleotide recognition and specific binding, while the C-terminal domain determines the specific binding to the target protein.</text>
</comment>
<comment type="cofactor">
    <cofactor evidence="8">
        <name>Mg(2+)</name>
        <dbReference type="ChEBI" id="CHEBI:18420"/>
    </cofactor>
</comment>
<dbReference type="InterPro" id="IPR013482">
    <property type="entry name" value="Molybde_CF_guanTrfase"/>
</dbReference>
<name>A0A8G1ZFR4_9SPHN</name>
<evidence type="ECO:0000256" key="6">
    <source>
        <dbReference type="ARBA" id="ARBA00023134"/>
    </source>
</evidence>
<feature type="binding site" evidence="8">
    <location>
        <position position="117"/>
    </location>
    <ligand>
        <name>Mg(2+)</name>
        <dbReference type="ChEBI" id="CHEBI:18420"/>
    </ligand>
</feature>
<dbReference type="GO" id="GO:0005525">
    <property type="term" value="F:GTP binding"/>
    <property type="evidence" value="ECO:0007669"/>
    <property type="project" value="UniProtKB-UniRule"/>
</dbReference>
<keyword evidence="4 8" id="KW-0547">Nucleotide-binding</keyword>
<keyword evidence="2 8" id="KW-0808">Transferase</keyword>
<evidence type="ECO:0000259" key="9">
    <source>
        <dbReference type="Pfam" id="PF12804"/>
    </source>
</evidence>
<dbReference type="PANTHER" id="PTHR19136:SF81">
    <property type="entry name" value="MOLYBDENUM COFACTOR GUANYLYLTRANSFERASE"/>
    <property type="match status" value="1"/>
</dbReference>
<feature type="binding site" evidence="8">
    <location>
        <position position="117"/>
    </location>
    <ligand>
        <name>GTP</name>
        <dbReference type="ChEBI" id="CHEBI:37565"/>
    </ligand>
</feature>